<dbReference type="AlphaFoldDB" id="A0A7S3B312"/>
<dbReference type="SMART" id="SM00248">
    <property type="entry name" value="ANK"/>
    <property type="match status" value="5"/>
</dbReference>
<dbReference type="PANTHER" id="PTHR24171:SF9">
    <property type="entry name" value="ANKYRIN REPEAT DOMAIN-CONTAINING PROTEIN 39"/>
    <property type="match status" value="1"/>
</dbReference>
<dbReference type="Pfam" id="PF12796">
    <property type="entry name" value="Ank_2"/>
    <property type="match status" value="1"/>
</dbReference>
<evidence type="ECO:0000313" key="4">
    <source>
        <dbReference type="EMBL" id="CAE0123441.1"/>
    </source>
</evidence>
<dbReference type="Pfam" id="PF00023">
    <property type="entry name" value="Ank"/>
    <property type="match status" value="1"/>
</dbReference>
<keyword evidence="1" id="KW-0677">Repeat</keyword>
<keyword evidence="2 3" id="KW-0040">ANK repeat</keyword>
<dbReference type="PROSITE" id="PS50088">
    <property type="entry name" value="ANK_REPEAT"/>
    <property type="match status" value="5"/>
</dbReference>
<organism evidence="4">
    <name type="scientific">Haptolina ericina</name>
    <dbReference type="NCBI Taxonomy" id="156174"/>
    <lineage>
        <taxon>Eukaryota</taxon>
        <taxon>Haptista</taxon>
        <taxon>Haptophyta</taxon>
        <taxon>Prymnesiophyceae</taxon>
        <taxon>Prymnesiales</taxon>
        <taxon>Prymnesiaceae</taxon>
        <taxon>Haptolina</taxon>
    </lineage>
</organism>
<evidence type="ECO:0000256" key="1">
    <source>
        <dbReference type="ARBA" id="ARBA00022737"/>
    </source>
</evidence>
<feature type="repeat" description="ANK" evidence="3">
    <location>
        <begin position="77"/>
        <end position="109"/>
    </location>
</feature>
<gene>
    <name evidence="4" type="ORF">HERI1096_LOCUS24143</name>
</gene>
<dbReference type="PRINTS" id="PR01415">
    <property type="entry name" value="ANKYRIN"/>
</dbReference>
<dbReference type="InterPro" id="IPR002110">
    <property type="entry name" value="Ankyrin_rpt"/>
</dbReference>
<feature type="repeat" description="ANK" evidence="3">
    <location>
        <begin position="143"/>
        <end position="175"/>
    </location>
</feature>
<reference evidence="4" key="1">
    <citation type="submission" date="2021-01" db="EMBL/GenBank/DDBJ databases">
        <authorList>
            <person name="Corre E."/>
            <person name="Pelletier E."/>
            <person name="Niang G."/>
            <person name="Scheremetjew M."/>
            <person name="Finn R."/>
            <person name="Kale V."/>
            <person name="Holt S."/>
            <person name="Cochrane G."/>
            <person name="Meng A."/>
            <person name="Brown T."/>
            <person name="Cohen L."/>
        </authorList>
    </citation>
    <scope>NUCLEOTIDE SEQUENCE</scope>
    <source>
        <strain evidence="4">CCMP281</strain>
    </source>
</reference>
<dbReference type="SUPFAM" id="SSF48403">
    <property type="entry name" value="Ankyrin repeat"/>
    <property type="match status" value="1"/>
</dbReference>
<dbReference type="Pfam" id="PF13637">
    <property type="entry name" value="Ank_4"/>
    <property type="match status" value="1"/>
</dbReference>
<dbReference type="InterPro" id="IPR036770">
    <property type="entry name" value="Ankyrin_rpt-contain_sf"/>
</dbReference>
<accession>A0A7S3B312</accession>
<dbReference type="PANTHER" id="PTHR24171">
    <property type="entry name" value="ANKYRIN REPEAT DOMAIN-CONTAINING PROTEIN 39-RELATED"/>
    <property type="match status" value="1"/>
</dbReference>
<feature type="repeat" description="ANK" evidence="3">
    <location>
        <begin position="14"/>
        <end position="43"/>
    </location>
</feature>
<dbReference type="Gene3D" id="1.25.40.20">
    <property type="entry name" value="Ankyrin repeat-containing domain"/>
    <property type="match status" value="2"/>
</dbReference>
<sequence length="306" mass="32805">MRYLIALAAGVFATDLHRAVHLNDTDSVESLIKAGTPIDTTDKRLRTPLHLASALHDEAVIDTLLAAGATIGARDDKGGTPLHIAAALGNLRAISALASAGAPLDAQDVMHMTPLHVAAIKGQQGAVQSLLSHGASVDARDDTKSTPLHLAAMVGDLPVIQTLLAANASVWALEHMNHNAVHAALERGHSEAQQVLLSWMAKETSELTSWMDAVGLDEQEGRTLQTLRKIGIFRLSDIPSQQGLSDEELFRPLYQPVSWFHRWFGGHARRPCEPDCGAILPAIHAALHHLPLPTPPADADEPKQEL</sequence>
<dbReference type="EMBL" id="HBHX01043604">
    <property type="protein sequence ID" value="CAE0123441.1"/>
    <property type="molecule type" value="Transcribed_RNA"/>
</dbReference>
<feature type="repeat" description="ANK" evidence="3">
    <location>
        <begin position="110"/>
        <end position="142"/>
    </location>
</feature>
<protein>
    <submittedName>
        <fullName evidence="4">Uncharacterized protein</fullName>
    </submittedName>
</protein>
<proteinExistence type="predicted"/>
<feature type="repeat" description="ANK" evidence="3">
    <location>
        <begin position="44"/>
        <end position="76"/>
    </location>
</feature>
<evidence type="ECO:0000256" key="2">
    <source>
        <dbReference type="ARBA" id="ARBA00023043"/>
    </source>
</evidence>
<name>A0A7S3B312_9EUKA</name>
<evidence type="ECO:0000256" key="3">
    <source>
        <dbReference type="PROSITE-ProRule" id="PRU00023"/>
    </source>
</evidence>
<dbReference type="PROSITE" id="PS50297">
    <property type="entry name" value="ANK_REP_REGION"/>
    <property type="match status" value="4"/>
</dbReference>